<evidence type="ECO:0000313" key="3">
    <source>
        <dbReference type="Proteomes" id="UP000631114"/>
    </source>
</evidence>
<dbReference type="Gene3D" id="3.40.33.10">
    <property type="entry name" value="CAP"/>
    <property type="match status" value="1"/>
</dbReference>
<proteinExistence type="predicted"/>
<dbReference type="AlphaFoldDB" id="A0A835IJM3"/>
<name>A0A835IJM3_9MAGN</name>
<evidence type="ECO:0000313" key="2">
    <source>
        <dbReference type="EMBL" id="KAF9616858.1"/>
    </source>
</evidence>
<dbReference type="SUPFAM" id="SSF55797">
    <property type="entry name" value="PR-1-like"/>
    <property type="match status" value="1"/>
</dbReference>
<accession>A0A835IJM3</accession>
<feature type="domain" description="SCP" evidence="1">
    <location>
        <begin position="34"/>
        <end position="170"/>
    </location>
</feature>
<dbReference type="PANTHER" id="PTHR10334">
    <property type="entry name" value="CYSTEINE-RICH SECRETORY PROTEIN-RELATED"/>
    <property type="match status" value="1"/>
</dbReference>
<evidence type="ECO:0000259" key="1">
    <source>
        <dbReference type="SMART" id="SM00198"/>
    </source>
</evidence>
<dbReference type="OrthoDB" id="337038at2759"/>
<dbReference type="EMBL" id="JADFTS010000003">
    <property type="protein sequence ID" value="KAF9616858.1"/>
    <property type="molecule type" value="Genomic_DNA"/>
</dbReference>
<dbReference type="SMART" id="SM00198">
    <property type="entry name" value="SCP"/>
    <property type="match status" value="1"/>
</dbReference>
<sequence length="174" mass="19463">MALILCTTLGHSLIPPDQRHSAIAPSDPTHTRPNATSQFLLAHNKARSEVGVGPLQWSKKLAMDTSLLVRYQRDKKSCQFTDMSSTKYGMNQLWASGIPVTPQAAVESWVEKKKYYNHVNNTCAPQHNCGVYKQVVWRNSTEVGCAQAKCSKDHVTLTICLYYPPGNVIEQKPY</sequence>
<dbReference type="Pfam" id="PF00188">
    <property type="entry name" value="CAP"/>
    <property type="match status" value="1"/>
</dbReference>
<keyword evidence="3" id="KW-1185">Reference proteome</keyword>
<dbReference type="InterPro" id="IPR035940">
    <property type="entry name" value="CAP_sf"/>
</dbReference>
<dbReference type="PRINTS" id="PR00837">
    <property type="entry name" value="V5TPXLIKE"/>
</dbReference>
<gene>
    <name evidence="2" type="ORF">IFM89_032708</name>
</gene>
<dbReference type="FunFam" id="3.40.33.10:FF:000004">
    <property type="entry name" value="CAP, cysteine-rich secretory protein, antigen 5"/>
    <property type="match status" value="1"/>
</dbReference>
<dbReference type="Proteomes" id="UP000631114">
    <property type="component" value="Unassembled WGS sequence"/>
</dbReference>
<protein>
    <recommendedName>
        <fullName evidence="1">SCP domain-containing protein</fullName>
    </recommendedName>
</protein>
<dbReference type="InterPro" id="IPR001283">
    <property type="entry name" value="CRISP-related"/>
</dbReference>
<reference evidence="2 3" key="1">
    <citation type="submission" date="2020-10" db="EMBL/GenBank/DDBJ databases">
        <title>The Coptis chinensis genome and diversification of protoberbering-type alkaloids.</title>
        <authorList>
            <person name="Wang B."/>
            <person name="Shu S."/>
            <person name="Song C."/>
            <person name="Liu Y."/>
        </authorList>
    </citation>
    <scope>NUCLEOTIDE SEQUENCE [LARGE SCALE GENOMIC DNA]</scope>
    <source>
        <strain evidence="2">HL-2020</strain>
        <tissue evidence="2">Leaf</tissue>
    </source>
</reference>
<dbReference type="CDD" id="cd05381">
    <property type="entry name" value="CAP_PR-1"/>
    <property type="match status" value="1"/>
</dbReference>
<organism evidence="2 3">
    <name type="scientific">Coptis chinensis</name>
    <dbReference type="NCBI Taxonomy" id="261450"/>
    <lineage>
        <taxon>Eukaryota</taxon>
        <taxon>Viridiplantae</taxon>
        <taxon>Streptophyta</taxon>
        <taxon>Embryophyta</taxon>
        <taxon>Tracheophyta</taxon>
        <taxon>Spermatophyta</taxon>
        <taxon>Magnoliopsida</taxon>
        <taxon>Ranunculales</taxon>
        <taxon>Ranunculaceae</taxon>
        <taxon>Coptidoideae</taxon>
        <taxon>Coptis</taxon>
    </lineage>
</organism>
<comment type="caution">
    <text evidence="2">The sequence shown here is derived from an EMBL/GenBank/DDBJ whole genome shotgun (WGS) entry which is preliminary data.</text>
</comment>
<dbReference type="InterPro" id="IPR014044">
    <property type="entry name" value="CAP_dom"/>
</dbReference>